<dbReference type="Proteomes" id="UP001459277">
    <property type="component" value="Unassembled WGS sequence"/>
</dbReference>
<name>A0AAW2D2L3_9ROSI</name>
<evidence type="ECO:0000313" key="1">
    <source>
        <dbReference type="EMBL" id="KAL0004815.1"/>
    </source>
</evidence>
<evidence type="ECO:0008006" key="3">
    <source>
        <dbReference type="Google" id="ProtNLM"/>
    </source>
</evidence>
<reference evidence="1 2" key="1">
    <citation type="submission" date="2024-01" db="EMBL/GenBank/DDBJ databases">
        <title>A telomere-to-telomere, gap-free genome of sweet tea (Lithocarpus litseifolius).</title>
        <authorList>
            <person name="Zhou J."/>
        </authorList>
    </citation>
    <scope>NUCLEOTIDE SEQUENCE [LARGE SCALE GENOMIC DNA]</scope>
    <source>
        <strain evidence="1">Zhou-2022a</strain>
        <tissue evidence="1">Leaf</tissue>
    </source>
</reference>
<comment type="caution">
    <text evidence="1">The sequence shown here is derived from an EMBL/GenBank/DDBJ whole genome shotgun (WGS) entry which is preliminary data.</text>
</comment>
<dbReference type="EMBL" id="JAZDWU010000004">
    <property type="protein sequence ID" value="KAL0004815.1"/>
    <property type="molecule type" value="Genomic_DNA"/>
</dbReference>
<sequence length="109" mass="12076">MEGSNAHGSVDLDSLDNFPQFDNATTPNIITNPLPPHQEGNVNVIITVKERVPYFSLPSFPWKAMLRALVQESHVDLKGMGTPGIDWGICSFCDSEDSHTLFDCKMLRA</sequence>
<dbReference type="AlphaFoldDB" id="A0AAW2D2L3"/>
<organism evidence="1 2">
    <name type="scientific">Lithocarpus litseifolius</name>
    <dbReference type="NCBI Taxonomy" id="425828"/>
    <lineage>
        <taxon>Eukaryota</taxon>
        <taxon>Viridiplantae</taxon>
        <taxon>Streptophyta</taxon>
        <taxon>Embryophyta</taxon>
        <taxon>Tracheophyta</taxon>
        <taxon>Spermatophyta</taxon>
        <taxon>Magnoliopsida</taxon>
        <taxon>eudicotyledons</taxon>
        <taxon>Gunneridae</taxon>
        <taxon>Pentapetalae</taxon>
        <taxon>rosids</taxon>
        <taxon>fabids</taxon>
        <taxon>Fagales</taxon>
        <taxon>Fagaceae</taxon>
        <taxon>Lithocarpus</taxon>
    </lineage>
</organism>
<evidence type="ECO:0000313" key="2">
    <source>
        <dbReference type="Proteomes" id="UP001459277"/>
    </source>
</evidence>
<accession>A0AAW2D2L3</accession>
<keyword evidence="2" id="KW-1185">Reference proteome</keyword>
<protein>
    <recommendedName>
        <fullName evidence="3">Reverse transcriptase zinc-binding domain-containing protein</fullName>
    </recommendedName>
</protein>
<gene>
    <name evidence="1" type="ORF">SO802_012376</name>
</gene>
<proteinExistence type="predicted"/>